<feature type="region of interest" description="Disordered" evidence="2">
    <location>
        <begin position="262"/>
        <end position="349"/>
    </location>
</feature>
<dbReference type="AlphaFoldDB" id="A0A8K0H0B0"/>
<keyword evidence="4" id="KW-1185">Reference proteome</keyword>
<dbReference type="Proteomes" id="UP000796880">
    <property type="component" value="Unassembled WGS sequence"/>
</dbReference>
<feature type="compositionally biased region" description="Basic and acidic residues" evidence="2">
    <location>
        <begin position="1"/>
        <end position="11"/>
    </location>
</feature>
<evidence type="ECO:0000313" key="4">
    <source>
        <dbReference type="Proteomes" id="UP000796880"/>
    </source>
</evidence>
<gene>
    <name evidence="3" type="ORF">FNV43_RR13019</name>
</gene>
<protein>
    <submittedName>
        <fullName evidence="3">Uncharacterized protein</fullName>
    </submittedName>
</protein>
<organism evidence="3 4">
    <name type="scientific">Rhamnella rubrinervis</name>
    <dbReference type="NCBI Taxonomy" id="2594499"/>
    <lineage>
        <taxon>Eukaryota</taxon>
        <taxon>Viridiplantae</taxon>
        <taxon>Streptophyta</taxon>
        <taxon>Embryophyta</taxon>
        <taxon>Tracheophyta</taxon>
        <taxon>Spermatophyta</taxon>
        <taxon>Magnoliopsida</taxon>
        <taxon>eudicotyledons</taxon>
        <taxon>Gunneridae</taxon>
        <taxon>Pentapetalae</taxon>
        <taxon>rosids</taxon>
        <taxon>fabids</taxon>
        <taxon>Rosales</taxon>
        <taxon>Rhamnaceae</taxon>
        <taxon>rhamnoid group</taxon>
        <taxon>Rhamneae</taxon>
        <taxon>Rhamnella</taxon>
    </lineage>
</organism>
<dbReference type="EMBL" id="VOIH02000006">
    <property type="protein sequence ID" value="KAF3443337.1"/>
    <property type="molecule type" value="Genomic_DNA"/>
</dbReference>
<feature type="coiled-coil region" evidence="1">
    <location>
        <begin position="167"/>
        <end position="229"/>
    </location>
</feature>
<name>A0A8K0H0B0_9ROSA</name>
<accession>A0A8K0H0B0</accession>
<reference evidence="3" key="1">
    <citation type="submission" date="2020-03" db="EMBL/GenBank/DDBJ databases">
        <title>A high-quality chromosome-level genome assembly of a woody plant with both climbing and erect habits, Rhamnella rubrinervis.</title>
        <authorList>
            <person name="Lu Z."/>
            <person name="Yang Y."/>
            <person name="Zhu X."/>
            <person name="Sun Y."/>
        </authorList>
    </citation>
    <scope>NUCLEOTIDE SEQUENCE</scope>
    <source>
        <strain evidence="3">BYM</strain>
        <tissue evidence="3">Leaf</tissue>
    </source>
</reference>
<evidence type="ECO:0000256" key="1">
    <source>
        <dbReference type="SAM" id="Coils"/>
    </source>
</evidence>
<feature type="compositionally biased region" description="Acidic residues" evidence="2">
    <location>
        <begin position="286"/>
        <end position="295"/>
    </location>
</feature>
<evidence type="ECO:0000313" key="3">
    <source>
        <dbReference type="EMBL" id="KAF3443337.1"/>
    </source>
</evidence>
<comment type="caution">
    <text evidence="3">The sequence shown here is derived from an EMBL/GenBank/DDBJ whole genome shotgun (WGS) entry which is preliminary data.</text>
</comment>
<evidence type="ECO:0000256" key="2">
    <source>
        <dbReference type="SAM" id="MobiDB-lite"/>
    </source>
</evidence>
<feature type="region of interest" description="Disordered" evidence="2">
    <location>
        <begin position="1"/>
        <end position="91"/>
    </location>
</feature>
<keyword evidence="1" id="KW-0175">Coiled coil</keyword>
<feature type="compositionally biased region" description="Polar residues" evidence="2">
    <location>
        <begin position="329"/>
        <end position="339"/>
    </location>
</feature>
<sequence length="349" mass="38193">MKISKAELEATKKKKKDKQATAKGGASSATDKGKEYPTLTVVVEPSSSPIAIPSGDSPPSKRPRRSSPPAPAQDKGKEKQTPSMLGLEDSSTICSDSSLVGPIVDSLMTRHNRSLLREMTLDEVGLEAEQNALKLAQNARYLYDAVIKVDKAFKKKAEAYINAVAANKTLEENNLALKQTAMEATKRAEQLERKWSEADQKLIEKDRELEALRLDYAQVAGERDALQARVARWPRAKKHIYKKAAIDAILKDTNDMIEAQVKASRWVTPDPSDEEEDGQKDMEITSGEEEPDDGDAPPVNQLEAPRLDAEPNQATSNDSFKEAMRLPSNEESGLGQTSHAADADVGAQN</sequence>
<proteinExistence type="predicted"/>